<protein>
    <submittedName>
        <fullName evidence="1">ADP-ribosyltransferase</fullName>
    </submittedName>
</protein>
<gene>
    <name evidence="1" type="ORF">PSR59_08935</name>
</gene>
<dbReference type="GO" id="GO:0005576">
    <property type="term" value="C:extracellular region"/>
    <property type="evidence" value="ECO:0007669"/>
    <property type="project" value="InterPro"/>
</dbReference>
<reference evidence="1" key="1">
    <citation type="submission" date="2023-02" db="EMBL/GenBank/DDBJ databases">
        <title>Complete genome sequence of Lactobacillus ruminis CACC888 isolated from Pig feces.</title>
        <authorList>
            <person name="Park S."/>
            <person name="Park M.A."/>
            <person name="Kim D.-H."/>
            <person name="Kim Y."/>
        </authorList>
    </citation>
    <scope>NUCLEOTIDE SEQUENCE</scope>
    <source>
        <strain evidence="1">CACC888</strain>
    </source>
</reference>
<sequence>MTDDVLPELLKLVCDEFEKSYAANGIVKQVQKKLEDKSATYADAYEYAYEVGCMLSDALTKHVTNELLPNGTMYYNIAQRLLQKTLGTNYKLVSELAVSVQKVLNRKAGLTLAALKPDIDQDKVDGLIERLSKGDFENDKFVMGSPIANFTQSVVDDTIAKNVEFHASAGLHPKIVRRYAGNGCKWCANLAGTYDYPVKQEIYRRHDNCRCIVEYFPEDGRGVQNAHTKGWRNESKVERERIRKSKGDNGFRRKDSIQTAAEAEARALGYNPIPTSKAVESLRKEARIWQKDLEDEEIRSINKYTYNGTDDDGKKLFFKINEFLEGRYFPKDEREKEIILRNAGFINEGISKFKLKDDIIVYRNDKLPQELNQRLNKFLSTSTMPKAVIGKVPNVAIIVPRGSNGGYVELIADEAYRKQREFLINSGADLELVKKEAGLYIYKLR</sequence>
<dbReference type="SUPFAM" id="SSF56399">
    <property type="entry name" value="ADP-ribosylation"/>
    <property type="match status" value="1"/>
</dbReference>
<dbReference type="PROSITE" id="PS51996">
    <property type="entry name" value="TR_MART"/>
    <property type="match status" value="1"/>
</dbReference>
<evidence type="ECO:0000313" key="2">
    <source>
        <dbReference type="Proteomes" id="UP001222683"/>
    </source>
</evidence>
<name>A0AAQ2XL45_9LACO</name>
<proteinExistence type="predicted"/>
<dbReference type="Proteomes" id="UP001222683">
    <property type="component" value="Chromosome"/>
</dbReference>
<organism evidence="1 2">
    <name type="scientific">Ligilactobacillus ruminis</name>
    <dbReference type="NCBI Taxonomy" id="1623"/>
    <lineage>
        <taxon>Bacteria</taxon>
        <taxon>Bacillati</taxon>
        <taxon>Bacillota</taxon>
        <taxon>Bacilli</taxon>
        <taxon>Lactobacillales</taxon>
        <taxon>Lactobacillaceae</taxon>
        <taxon>Ligilactobacillus</taxon>
    </lineage>
</organism>
<dbReference type="RefSeq" id="WP_273744882.1">
    <property type="nucleotide sequence ID" value="NZ_CP117692.1"/>
</dbReference>
<accession>A0AAQ2XL45</accession>
<dbReference type="EMBL" id="CP117692">
    <property type="protein sequence ID" value="WDC81748.1"/>
    <property type="molecule type" value="Genomic_DNA"/>
</dbReference>
<dbReference type="AlphaFoldDB" id="A0AAQ2XL45"/>
<evidence type="ECO:0000313" key="1">
    <source>
        <dbReference type="EMBL" id="WDC81748.1"/>
    </source>
</evidence>
<dbReference type="Gene3D" id="3.90.176.10">
    <property type="entry name" value="Toxin ADP-ribosyltransferase, Chain A, domain 1"/>
    <property type="match status" value="1"/>
</dbReference>